<organism evidence="1 2">
    <name type="scientific">Flammeovirga yaeyamensis</name>
    <dbReference type="NCBI Taxonomy" id="367791"/>
    <lineage>
        <taxon>Bacteria</taxon>
        <taxon>Pseudomonadati</taxon>
        <taxon>Bacteroidota</taxon>
        <taxon>Cytophagia</taxon>
        <taxon>Cytophagales</taxon>
        <taxon>Flammeovirgaceae</taxon>
        <taxon>Flammeovirga</taxon>
    </lineage>
</organism>
<evidence type="ECO:0000313" key="2">
    <source>
        <dbReference type="Proteomes" id="UP000678679"/>
    </source>
</evidence>
<dbReference type="Proteomes" id="UP000678679">
    <property type="component" value="Chromosome 1"/>
</dbReference>
<gene>
    <name evidence="1" type="ORF">KMW28_03895</name>
</gene>
<protein>
    <recommendedName>
        <fullName evidence="3">Lipoprotein</fullName>
    </recommendedName>
</protein>
<dbReference type="EMBL" id="CP076132">
    <property type="protein sequence ID" value="QWG02728.1"/>
    <property type="molecule type" value="Genomic_DNA"/>
</dbReference>
<sequence length="160" mass="18096">MKNISVFVVVALVFMALLSSCGGRNIEDVIPRSTAFEFSRGTEMYITEGKFQDTVKIDIYVPAKIVTVDVSTPFGKEDFHINLAEEPKEFGEEKMQESMLGKHTTYRHVLGAKDVRVHLVPEVMNSLSTGKHTITFAVLDEKDEYKQRDLNITVVPEKKK</sequence>
<dbReference type="RefSeq" id="WP_169667169.1">
    <property type="nucleotide sequence ID" value="NZ_CP076132.1"/>
</dbReference>
<evidence type="ECO:0008006" key="3">
    <source>
        <dbReference type="Google" id="ProtNLM"/>
    </source>
</evidence>
<reference evidence="1 2" key="1">
    <citation type="submission" date="2021-05" db="EMBL/GenBank/DDBJ databases">
        <title>Comparative genomic studies on the polysaccharide-degrading batcterial strains of the Flammeovirga genus.</title>
        <authorList>
            <person name="Zewei F."/>
            <person name="Zheng Z."/>
            <person name="Yu L."/>
            <person name="Ruyue G."/>
            <person name="Yanhong M."/>
            <person name="Yuanyuan C."/>
            <person name="Jingyan G."/>
            <person name="Wenjun H."/>
        </authorList>
    </citation>
    <scope>NUCLEOTIDE SEQUENCE [LARGE SCALE GENOMIC DNA]</scope>
    <source>
        <strain evidence="1 2">NBRC:100898</strain>
    </source>
</reference>
<dbReference type="KEGG" id="fya:KMW28_03895"/>
<proteinExistence type="predicted"/>
<dbReference type="AlphaFoldDB" id="A0AAX1N577"/>
<dbReference type="PROSITE" id="PS51257">
    <property type="entry name" value="PROKAR_LIPOPROTEIN"/>
    <property type="match status" value="1"/>
</dbReference>
<accession>A0AAX1N577</accession>
<evidence type="ECO:0000313" key="1">
    <source>
        <dbReference type="EMBL" id="QWG02728.1"/>
    </source>
</evidence>
<keyword evidence="2" id="KW-1185">Reference proteome</keyword>
<name>A0AAX1N577_9BACT</name>